<dbReference type="EMBL" id="BGPR01003865">
    <property type="protein sequence ID" value="GBM93326.1"/>
    <property type="molecule type" value="Genomic_DNA"/>
</dbReference>
<sequence length="120" mass="13843">MAGMCCSNGKIRLHLLQALPELLYTLHTADYSDAVHFQYNIRNYNACFQMTSFDSTKEIREAGLMPTFKVQGQVYYRIGSLQPLRNEEPKFLQIYFVGDKDKQIEQGCRNILNTRPSIVS</sequence>
<reference evidence="1 2" key="1">
    <citation type="journal article" date="2019" name="Sci. Rep.">
        <title>Orb-weaving spider Araneus ventricosus genome elucidates the spidroin gene catalogue.</title>
        <authorList>
            <person name="Kono N."/>
            <person name="Nakamura H."/>
            <person name="Ohtoshi R."/>
            <person name="Moran D.A.P."/>
            <person name="Shinohara A."/>
            <person name="Yoshida Y."/>
            <person name="Fujiwara M."/>
            <person name="Mori M."/>
            <person name="Tomita M."/>
            <person name="Arakawa K."/>
        </authorList>
    </citation>
    <scope>NUCLEOTIDE SEQUENCE [LARGE SCALE GENOMIC DNA]</scope>
</reference>
<evidence type="ECO:0000313" key="1">
    <source>
        <dbReference type="EMBL" id="GBM93326.1"/>
    </source>
</evidence>
<evidence type="ECO:0008006" key="3">
    <source>
        <dbReference type="Google" id="ProtNLM"/>
    </source>
</evidence>
<dbReference type="PANTHER" id="PTHR45786">
    <property type="entry name" value="DNA BINDING PROTEIN-LIKE"/>
    <property type="match status" value="1"/>
</dbReference>
<name>A0A4Y2JVU5_ARAVE</name>
<gene>
    <name evidence="1" type="ORF">AVEN_238493_1</name>
</gene>
<dbReference type="OrthoDB" id="10051381at2759"/>
<keyword evidence="2" id="KW-1185">Reference proteome</keyword>
<dbReference type="PANTHER" id="PTHR45786:SF74">
    <property type="entry name" value="ATP-DEPENDENT DNA HELICASE"/>
    <property type="match status" value="1"/>
</dbReference>
<dbReference type="Proteomes" id="UP000499080">
    <property type="component" value="Unassembled WGS sequence"/>
</dbReference>
<proteinExistence type="predicted"/>
<dbReference type="AlphaFoldDB" id="A0A4Y2JVU5"/>
<accession>A0A4Y2JVU5</accession>
<protein>
    <recommendedName>
        <fullName evidence="3">Helitron helicase-like domain-containing protein</fullName>
    </recommendedName>
</protein>
<comment type="caution">
    <text evidence="1">The sequence shown here is derived from an EMBL/GenBank/DDBJ whole genome shotgun (WGS) entry which is preliminary data.</text>
</comment>
<organism evidence="1 2">
    <name type="scientific">Araneus ventricosus</name>
    <name type="common">Orbweaver spider</name>
    <name type="synonym">Epeira ventricosa</name>
    <dbReference type="NCBI Taxonomy" id="182803"/>
    <lineage>
        <taxon>Eukaryota</taxon>
        <taxon>Metazoa</taxon>
        <taxon>Ecdysozoa</taxon>
        <taxon>Arthropoda</taxon>
        <taxon>Chelicerata</taxon>
        <taxon>Arachnida</taxon>
        <taxon>Araneae</taxon>
        <taxon>Araneomorphae</taxon>
        <taxon>Entelegynae</taxon>
        <taxon>Araneoidea</taxon>
        <taxon>Araneidae</taxon>
        <taxon>Araneus</taxon>
    </lineage>
</organism>
<evidence type="ECO:0000313" key="2">
    <source>
        <dbReference type="Proteomes" id="UP000499080"/>
    </source>
</evidence>